<dbReference type="Pfam" id="PF03195">
    <property type="entry name" value="LOB"/>
    <property type="match status" value="1"/>
</dbReference>
<sequence length="360" mass="40455">MSNTNSHTNTSPSTGFGPGGTNVSQACAACKYQRRKCAPDCPLAPHFPQHQHKHFLNVHKLFGVSNIVKVLKTVRSFEEETAMKSMIFHANVRANDPVGGCHRIIRELEQQIQHYEAELEVVLRQLVVCRVENVVNEMQNPNSVVGSSDYYGHQPIQDPLGFDDMQRSGAIKVDMQASSSSSMVMNNGKQILLRNRNISSHNSPFYSSPMNQLSYSVYEFEHQACGHQSVFENQLSTGIRDSVFKDSNSGIMISVGGQCVFSLSTGSFSTIASNPVDIPQALWTRGRRLNRSEDLVDGQPVFHSLPPVVRRRPRRRSVSEQSQSARSAEYCQEEEMMRQLQESMKQMQEDVARQAEFSKQ</sequence>
<proteinExistence type="inferred from homology"/>
<dbReference type="AlphaFoldDB" id="A0A4S4D2Z7"/>
<reference evidence="4 5" key="1">
    <citation type="journal article" date="2018" name="Proc. Natl. Acad. Sci. U.S.A.">
        <title>Draft genome sequence of Camellia sinensis var. sinensis provides insights into the evolution of the tea genome and tea quality.</title>
        <authorList>
            <person name="Wei C."/>
            <person name="Yang H."/>
            <person name="Wang S."/>
            <person name="Zhao J."/>
            <person name="Liu C."/>
            <person name="Gao L."/>
            <person name="Xia E."/>
            <person name="Lu Y."/>
            <person name="Tai Y."/>
            <person name="She G."/>
            <person name="Sun J."/>
            <person name="Cao H."/>
            <person name="Tong W."/>
            <person name="Gao Q."/>
            <person name="Li Y."/>
            <person name="Deng W."/>
            <person name="Jiang X."/>
            <person name="Wang W."/>
            <person name="Chen Q."/>
            <person name="Zhang S."/>
            <person name="Li H."/>
            <person name="Wu J."/>
            <person name="Wang P."/>
            <person name="Li P."/>
            <person name="Shi C."/>
            <person name="Zheng F."/>
            <person name="Jian J."/>
            <person name="Huang B."/>
            <person name="Shan D."/>
            <person name="Shi M."/>
            <person name="Fang C."/>
            <person name="Yue Y."/>
            <person name="Li F."/>
            <person name="Li D."/>
            <person name="Wei S."/>
            <person name="Han B."/>
            <person name="Jiang C."/>
            <person name="Yin Y."/>
            <person name="Xia T."/>
            <person name="Zhang Z."/>
            <person name="Bennetzen J.L."/>
            <person name="Zhao S."/>
            <person name="Wan X."/>
        </authorList>
    </citation>
    <scope>NUCLEOTIDE SEQUENCE [LARGE SCALE GENOMIC DNA]</scope>
    <source>
        <strain evidence="5">cv. Shuchazao</strain>
        <tissue evidence="4">Leaf</tissue>
    </source>
</reference>
<organism evidence="4 5">
    <name type="scientific">Camellia sinensis var. sinensis</name>
    <name type="common">China tea</name>
    <dbReference type="NCBI Taxonomy" id="542762"/>
    <lineage>
        <taxon>Eukaryota</taxon>
        <taxon>Viridiplantae</taxon>
        <taxon>Streptophyta</taxon>
        <taxon>Embryophyta</taxon>
        <taxon>Tracheophyta</taxon>
        <taxon>Spermatophyta</taxon>
        <taxon>Magnoliopsida</taxon>
        <taxon>eudicotyledons</taxon>
        <taxon>Gunneridae</taxon>
        <taxon>Pentapetalae</taxon>
        <taxon>asterids</taxon>
        <taxon>Ericales</taxon>
        <taxon>Theaceae</taxon>
        <taxon>Camellia</taxon>
    </lineage>
</organism>
<evidence type="ECO:0000256" key="1">
    <source>
        <dbReference type="ARBA" id="ARBA00005474"/>
    </source>
</evidence>
<feature type="compositionally biased region" description="Low complexity" evidence="2">
    <location>
        <begin position="319"/>
        <end position="329"/>
    </location>
</feature>
<accession>A0A4S4D2Z7</accession>
<dbReference type="PANTHER" id="PTHR31301">
    <property type="entry name" value="LOB DOMAIN-CONTAINING PROTEIN 4-RELATED"/>
    <property type="match status" value="1"/>
</dbReference>
<gene>
    <name evidence="4" type="ORF">TEA_006029</name>
</gene>
<evidence type="ECO:0000256" key="2">
    <source>
        <dbReference type="SAM" id="MobiDB-lite"/>
    </source>
</evidence>
<evidence type="ECO:0000259" key="3">
    <source>
        <dbReference type="PROSITE" id="PS50891"/>
    </source>
</evidence>
<dbReference type="EMBL" id="SDRB02012848">
    <property type="protein sequence ID" value="THF96548.1"/>
    <property type="molecule type" value="Genomic_DNA"/>
</dbReference>
<evidence type="ECO:0000313" key="4">
    <source>
        <dbReference type="EMBL" id="THF96548.1"/>
    </source>
</evidence>
<feature type="domain" description="LOB" evidence="3">
    <location>
        <begin position="25"/>
        <end position="126"/>
    </location>
</feature>
<name>A0A4S4D2Z7_CAMSN</name>
<dbReference type="PANTHER" id="PTHR31301:SF186">
    <property type="entry name" value="OS09G0364100 PROTEIN"/>
    <property type="match status" value="1"/>
</dbReference>
<evidence type="ECO:0000313" key="5">
    <source>
        <dbReference type="Proteomes" id="UP000306102"/>
    </source>
</evidence>
<dbReference type="InterPro" id="IPR004883">
    <property type="entry name" value="LOB"/>
</dbReference>
<comment type="caution">
    <text evidence="4">The sequence shown here is derived from an EMBL/GenBank/DDBJ whole genome shotgun (WGS) entry which is preliminary data.</text>
</comment>
<protein>
    <recommendedName>
        <fullName evidence="3">LOB domain-containing protein</fullName>
    </recommendedName>
</protein>
<feature type="region of interest" description="Disordered" evidence="2">
    <location>
        <begin position="311"/>
        <end position="360"/>
    </location>
</feature>
<keyword evidence="5" id="KW-1185">Reference proteome</keyword>
<comment type="similarity">
    <text evidence="1">Belongs to the LOB domain-containing protein family.</text>
</comment>
<feature type="compositionally biased region" description="Basic and acidic residues" evidence="2">
    <location>
        <begin position="347"/>
        <end position="360"/>
    </location>
</feature>
<dbReference type="PROSITE" id="PS50891">
    <property type="entry name" value="LOB"/>
    <property type="match status" value="1"/>
</dbReference>
<dbReference type="Proteomes" id="UP000306102">
    <property type="component" value="Unassembled WGS sequence"/>
</dbReference>